<dbReference type="Gene3D" id="3.40.50.1240">
    <property type="entry name" value="Phosphoglycerate mutase-like"/>
    <property type="match status" value="1"/>
</dbReference>
<evidence type="ECO:0000256" key="3">
    <source>
        <dbReference type="PIRSR" id="PIRSR613078-2"/>
    </source>
</evidence>
<proteinExistence type="predicted"/>
<gene>
    <name evidence="4" type="ORF">K4G66_09385</name>
</gene>
<dbReference type="InterPro" id="IPR013078">
    <property type="entry name" value="His_Pase_superF_clade-1"/>
</dbReference>
<dbReference type="EMBL" id="CP120682">
    <property type="protein sequence ID" value="WKN38915.1"/>
    <property type="molecule type" value="Genomic_DNA"/>
</dbReference>
<reference evidence="4" key="2">
    <citation type="journal article" date="2024" name="Antonie Van Leeuwenhoek">
        <title>Roseihalotalea indica gen. nov., sp. nov., a halophilic Bacteroidetes from mesopelagic Southwest Indian Ocean with higher carbohydrate metabolic potential.</title>
        <authorList>
            <person name="Chen B."/>
            <person name="Zhang M."/>
            <person name="Lin D."/>
            <person name="Ye J."/>
            <person name="Tang K."/>
        </authorList>
    </citation>
    <scope>NUCLEOTIDE SEQUENCE</scope>
    <source>
        <strain evidence="4">TK19036</strain>
    </source>
</reference>
<evidence type="ECO:0000256" key="1">
    <source>
        <dbReference type="ARBA" id="ARBA00022801"/>
    </source>
</evidence>
<evidence type="ECO:0000256" key="2">
    <source>
        <dbReference type="PIRSR" id="PIRSR613078-1"/>
    </source>
</evidence>
<reference evidence="4" key="1">
    <citation type="journal article" date="2023" name="Comput. Struct. Biotechnol. J.">
        <title>Discovery of a novel marine Bacteroidetes with a rich repertoire of carbohydrate-active enzymes.</title>
        <authorList>
            <person name="Chen B."/>
            <person name="Liu G."/>
            <person name="Chen Q."/>
            <person name="Wang H."/>
            <person name="Liu L."/>
            <person name="Tang K."/>
        </authorList>
    </citation>
    <scope>NUCLEOTIDE SEQUENCE</scope>
    <source>
        <strain evidence="4">TK19036</strain>
    </source>
</reference>
<dbReference type="GO" id="GO:0043456">
    <property type="term" value="P:regulation of pentose-phosphate shunt"/>
    <property type="evidence" value="ECO:0007669"/>
    <property type="project" value="TreeGrafter"/>
</dbReference>
<dbReference type="InterPro" id="IPR001345">
    <property type="entry name" value="PG/BPGM_mutase_AS"/>
</dbReference>
<dbReference type="Pfam" id="PF00300">
    <property type="entry name" value="His_Phos_1"/>
    <property type="match status" value="1"/>
</dbReference>
<feature type="binding site" evidence="3">
    <location>
        <begin position="10"/>
        <end position="17"/>
    </location>
    <ligand>
        <name>substrate</name>
    </ligand>
</feature>
<feature type="active site" description="Proton donor/acceptor" evidence="2">
    <location>
        <position position="84"/>
    </location>
</feature>
<evidence type="ECO:0000313" key="4">
    <source>
        <dbReference type="EMBL" id="WKN38915.1"/>
    </source>
</evidence>
<dbReference type="GO" id="GO:0004331">
    <property type="term" value="F:fructose-2,6-bisphosphate 2-phosphatase activity"/>
    <property type="evidence" value="ECO:0007669"/>
    <property type="project" value="TreeGrafter"/>
</dbReference>
<dbReference type="PANTHER" id="PTHR46517:SF1">
    <property type="entry name" value="FRUCTOSE-2,6-BISPHOSPHATASE TIGAR"/>
    <property type="match status" value="1"/>
</dbReference>
<dbReference type="InterPro" id="IPR029033">
    <property type="entry name" value="His_PPase_superfam"/>
</dbReference>
<protein>
    <submittedName>
        <fullName evidence="4">Histidine phosphatase family protein</fullName>
    </submittedName>
</protein>
<dbReference type="InterPro" id="IPR051695">
    <property type="entry name" value="Phosphoglycerate_Mutase"/>
</dbReference>
<accession>A0AA49GQ22</accession>
<dbReference type="PANTHER" id="PTHR46517">
    <property type="entry name" value="FRUCTOSE-2,6-BISPHOSPHATASE TIGAR"/>
    <property type="match status" value="1"/>
</dbReference>
<sequence length="220" mass="25438">MQYKTIYLIRHGQTEYNRKGVVQGSGIDAPLNEVGHLQAEAFYNAYRDTPFAHVYTSTLQRSVQSVAQFLKDGLPTTQLSGLNEINWGVKEGKVPSSEEHSYYRQIMEGWQAGKLDVAIEGGESPLMVQERQKPALEHILTQKDEDTILVCMHGRAMRIFLCLLLERDLRTMDQFAHTNLCLYLLRYHYDDQRFELIKENEQSHLPELPPLVREDKTDIK</sequence>
<dbReference type="SUPFAM" id="SSF53254">
    <property type="entry name" value="Phosphoglycerate mutase-like"/>
    <property type="match status" value="1"/>
</dbReference>
<dbReference type="PIRSF" id="PIRSF000709">
    <property type="entry name" value="6PFK_2-Ptase"/>
    <property type="match status" value="1"/>
</dbReference>
<dbReference type="AlphaFoldDB" id="A0AA49GQ22"/>
<dbReference type="CDD" id="cd07067">
    <property type="entry name" value="HP_PGM_like"/>
    <property type="match status" value="1"/>
</dbReference>
<feature type="binding site" evidence="3">
    <location>
        <position position="61"/>
    </location>
    <ligand>
        <name>substrate</name>
    </ligand>
</feature>
<name>A0AA49GQ22_9BACT</name>
<keyword evidence="1" id="KW-0378">Hydrolase</keyword>
<dbReference type="GO" id="GO:0005829">
    <property type="term" value="C:cytosol"/>
    <property type="evidence" value="ECO:0007669"/>
    <property type="project" value="TreeGrafter"/>
</dbReference>
<organism evidence="4">
    <name type="scientific">Roseihalotalea indica</name>
    <dbReference type="NCBI Taxonomy" id="2867963"/>
    <lineage>
        <taxon>Bacteria</taxon>
        <taxon>Pseudomonadati</taxon>
        <taxon>Bacteroidota</taxon>
        <taxon>Cytophagia</taxon>
        <taxon>Cytophagales</taxon>
        <taxon>Catalimonadaceae</taxon>
        <taxon>Roseihalotalea</taxon>
    </lineage>
</organism>
<feature type="active site" description="Tele-phosphohistidine intermediate" evidence="2">
    <location>
        <position position="11"/>
    </location>
</feature>
<dbReference type="GO" id="GO:0045820">
    <property type="term" value="P:negative regulation of glycolytic process"/>
    <property type="evidence" value="ECO:0007669"/>
    <property type="project" value="TreeGrafter"/>
</dbReference>
<dbReference type="PROSITE" id="PS00175">
    <property type="entry name" value="PG_MUTASE"/>
    <property type="match status" value="1"/>
</dbReference>
<dbReference type="SMART" id="SM00855">
    <property type="entry name" value="PGAM"/>
    <property type="match status" value="1"/>
</dbReference>